<evidence type="ECO:0000313" key="2">
    <source>
        <dbReference type="Proteomes" id="UP001516400"/>
    </source>
</evidence>
<reference evidence="1 2" key="1">
    <citation type="journal article" date="2021" name="BMC Biol.">
        <title>Horizontally acquired antibacterial genes associated with adaptive radiation of ladybird beetles.</title>
        <authorList>
            <person name="Li H.S."/>
            <person name="Tang X.F."/>
            <person name="Huang Y.H."/>
            <person name="Xu Z.Y."/>
            <person name="Chen M.L."/>
            <person name="Du X.Y."/>
            <person name="Qiu B.Y."/>
            <person name="Chen P.T."/>
            <person name="Zhang W."/>
            <person name="Slipinski A."/>
            <person name="Escalona H.E."/>
            <person name="Waterhouse R.M."/>
            <person name="Zwick A."/>
            <person name="Pang H."/>
        </authorList>
    </citation>
    <scope>NUCLEOTIDE SEQUENCE [LARGE SCALE GENOMIC DNA]</scope>
    <source>
        <strain evidence="1">SYSU2018</strain>
    </source>
</reference>
<dbReference type="Pfam" id="PF12259">
    <property type="entry name" value="Baculo_F"/>
    <property type="match status" value="1"/>
</dbReference>
<gene>
    <name evidence="1" type="ORF">HHI36_013661</name>
</gene>
<dbReference type="AlphaFoldDB" id="A0ABD2NIV5"/>
<dbReference type="InterPro" id="IPR022048">
    <property type="entry name" value="Envelope_fusion-like"/>
</dbReference>
<sequence>MKLPIMFKNEFLKLYSCRTSLLILDQIIPTLYRKEQSLKDLMSIQHRVKRAWLNIIGSAFKTVFGTLDEDDAKQYNEAITKVKKNENRMLDLMKQQIHVVKSTILNFNYTINNLNKNRDLFNSNLQK</sequence>
<keyword evidence="2" id="KW-1185">Reference proteome</keyword>
<protein>
    <submittedName>
        <fullName evidence="1">Uncharacterized protein</fullName>
    </submittedName>
</protein>
<comment type="caution">
    <text evidence="1">The sequence shown here is derived from an EMBL/GenBank/DDBJ whole genome shotgun (WGS) entry which is preliminary data.</text>
</comment>
<dbReference type="Proteomes" id="UP001516400">
    <property type="component" value="Unassembled WGS sequence"/>
</dbReference>
<evidence type="ECO:0000313" key="1">
    <source>
        <dbReference type="EMBL" id="KAL3278330.1"/>
    </source>
</evidence>
<organism evidence="1 2">
    <name type="scientific">Cryptolaemus montrouzieri</name>
    <dbReference type="NCBI Taxonomy" id="559131"/>
    <lineage>
        <taxon>Eukaryota</taxon>
        <taxon>Metazoa</taxon>
        <taxon>Ecdysozoa</taxon>
        <taxon>Arthropoda</taxon>
        <taxon>Hexapoda</taxon>
        <taxon>Insecta</taxon>
        <taxon>Pterygota</taxon>
        <taxon>Neoptera</taxon>
        <taxon>Endopterygota</taxon>
        <taxon>Coleoptera</taxon>
        <taxon>Polyphaga</taxon>
        <taxon>Cucujiformia</taxon>
        <taxon>Coccinelloidea</taxon>
        <taxon>Coccinellidae</taxon>
        <taxon>Scymninae</taxon>
        <taxon>Scymnini</taxon>
        <taxon>Cryptolaemus</taxon>
    </lineage>
</organism>
<proteinExistence type="predicted"/>
<name>A0ABD2NIV5_9CUCU</name>
<accession>A0ABD2NIV5</accession>
<dbReference type="EMBL" id="JABFTP020000103">
    <property type="protein sequence ID" value="KAL3278330.1"/>
    <property type="molecule type" value="Genomic_DNA"/>
</dbReference>